<evidence type="ECO:0000313" key="2">
    <source>
        <dbReference type="Proteomes" id="UP000593573"/>
    </source>
</evidence>
<reference evidence="1 2" key="1">
    <citation type="journal article" date="2019" name="Genome Biol. Evol.">
        <title>Insights into the evolution of the New World diploid cottons (Gossypium, subgenus Houzingenia) based on genome sequencing.</title>
        <authorList>
            <person name="Grover C.E."/>
            <person name="Arick M.A. 2nd"/>
            <person name="Thrash A."/>
            <person name="Conover J.L."/>
            <person name="Sanders W.S."/>
            <person name="Peterson D.G."/>
            <person name="Frelichowski J.E."/>
            <person name="Scheffler J.A."/>
            <person name="Scheffler B.E."/>
            <person name="Wendel J.F."/>
        </authorList>
    </citation>
    <scope>NUCLEOTIDE SEQUENCE [LARGE SCALE GENOMIC DNA]</scope>
    <source>
        <strain evidence="1">57</strain>
        <tissue evidence="1">Leaf</tissue>
    </source>
</reference>
<dbReference type="Proteomes" id="UP000593573">
    <property type="component" value="Unassembled WGS sequence"/>
</dbReference>
<keyword evidence="2" id="KW-1185">Reference proteome</keyword>
<dbReference type="AlphaFoldDB" id="A0A7J8UPF6"/>
<dbReference type="AntiFam" id="ANF00038">
    <property type="entry name" value="Overlaps SRP RNA, same strand"/>
</dbReference>
<evidence type="ECO:0000313" key="1">
    <source>
        <dbReference type="EMBL" id="MBA0652331.1"/>
    </source>
</evidence>
<name>A0A7J8UPF6_9ROSI</name>
<organism evidence="1 2">
    <name type="scientific">Gossypium klotzschianum</name>
    <dbReference type="NCBI Taxonomy" id="34286"/>
    <lineage>
        <taxon>Eukaryota</taxon>
        <taxon>Viridiplantae</taxon>
        <taxon>Streptophyta</taxon>
        <taxon>Embryophyta</taxon>
        <taxon>Tracheophyta</taxon>
        <taxon>Spermatophyta</taxon>
        <taxon>Magnoliopsida</taxon>
        <taxon>eudicotyledons</taxon>
        <taxon>Gunneridae</taxon>
        <taxon>Pentapetalae</taxon>
        <taxon>rosids</taxon>
        <taxon>malvids</taxon>
        <taxon>Malvales</taxon>
        <taxon>Malvaceae</taxon>
        <taxon>Malvoideae</taxon>
        <taxon>Gossypium</taxon>
    </lineage>
</organism>
<dbReference type="OrthoDB" id="1715569at2759"/>
<comment type="caution">
    <text evidence="1">The sequence shown here is derived from an EMBL/GenBank/DDBJ whole genome shotgun (WGS) entry which is preliminary data.</text>
</comment>
<gene>
    <name evidence="1" type="ORF">Goklo_019598</name>
</gene>
<dbReference type="EMBL" id="JABFAB010000007">
    <property type="protein sequence ID" value="MBA0652331.1"/>
    <property type="molecule type" value="Genomic_DNA"/>
</dbReference>
<feature type="non-terminal residue" evidence="1">
    <location>
        <position position="1"/>
    </location>
</feature>
<sequence>DEYGFDERWYNGGVSWRYRSPSHVPKGWSNLKADGFLKAVPINVKLIRRDGLSVPSQELSQASCAKARVLWLLEWKAPREAGFTEQRKLPPLGSGRITGCCHLDPYPWADSTWTITFLIFATMIKSEFGWAVRLPTVSVKIAVAVRLDTEDLDSSRPPLLTTNLGGALANPTKIGVYACRSTIRSAYNFEGDARSLIKQLEQGESEYIDFILDD</sequence>
<proteinExistence type="predicted"/>
<feature type="non-terminal residue" evidence="1">
    <location>
        <position position="214"/>
    </location>
</feature>
<protein>
    <submittedName>
        <fullName evidence="1">Uncharacterized protein</fullName>
    </submittedName>
</protein>
<accession>A0A7J8UPF6</accession>